<comment type="function">
    <text evidence="7 8">Presumably involved in the processing and regular turnover of intracellular proteins. Catalyzes the removal of unsubstituted N-terminal amino acids from various peptides.</text>
</comment>
<evidence type="ECO:0000313" key="11">
    <source>
        <dbReference type="Proteomes" id="UP000030595"/>
    </source>
</evidence>
<dbReference type="EC" id="3.4.11.1" evidence="8"/>
<dbReference type="HAMAP" id="MF_00181">
    <property type="entry name" value="Cytosol_peptidase_M17"/>
    <property type="match status" value="1"/>
</dbReference>
<dbReference type="InterPro" id="IPR023042">
    <property type="entry name" value="Peptidase_M17_leu_NH2_pept"/>
</dbReference>
<dbReference type="InterPro" id="IPR008283">
    <property type="entry name" value="Peptidase_M17_N"/>
</dbReference>
<dbReference type="PRINTS" id="PR00481">
    <property type="entry name" value="LAMNOPPTDASE"/>
</dbReference>
<keyword evidence="4 8" id="KW-0031">Aminopeptidase</keyword>
<dbReference type="GO" id="GO:0005737">
    <property type="term" value="C:cytoplasm"/>
    <property type="evidence" value="ECO:0007669"/>
    <property type="project" value="UniProtKB-SubCell"/>
</dbReference>
<dbReference type="PROSITE" id="PS00631">
    <property type="entry name" value="CYTOSOL_AP"/>
    <property type="match status" value="1"/>
</dbReference>
<feature type="binding site" evidence="8">
    <location>
        <position position="350"/>
    </location>
    <ligand>
        <name>Mn(2+)</name>
        <dbReference type="ChEBI" id="CHEBI:29035"/>
        <label>2</label>
    </ligand>
</feature>
<dbReference type="Pfam" id="PF00883">
    <property type="entry name" value="Peptidase_M17"/>
    <property type="match status" value="1"/>
</dbReference>
<evidence type="ECO:0000256" key="6">
    <source>
        <dbReference type="ARBA" id="ARBA00022801"/>
    </source>
</evidence>
<dbReference type="Gene3D" id="3.40.630.10">
    <property type="entry name" value="Zn peptidases"/>
    <property type="match status" value="1"/>
</dbReference>
<dbReference type="CDD" id="cd00433">
    <property type="entry name" value="Peptidase_M17"/>
    <property type="match status" value="1"/>
</dbReference>
<evidence type="ECO:0000256" key="1">
    <source>
        <dbReference type="ARBA" id="ARBA00000135"/>
    </source>
</evidence>
<keyword evidence="8" id="KW-0963">Cytoplasm</keyword>
<evidence type="ECO:0000256" key="8">
    <source>
        <dbReference type="HAMAP-Rule" id="MF_00181"/>
    </source>
</evidence>
<dbReference type="eggNOG" id="COG0260">
    <property type="taxonomic scope" value="Bacteria"/>
</dbReference>
<dbReference type="RefSeq" id="WP_036173197.1">
    <property type="nucleotide sequence ID" value="NZ_AVCZ01000005.1"/>
</dbReference>
<evidence type="ECO:0000256" key="5">
    <source>
        <dbReference type="ARBA" id="ARBA00022670"/>
    </source>
</evidence>
<reference evidence="10 11" key="1">
    <citation type="submission" date="2014-02" db="EMBL/GenBank/DDBJ databases">
        <title>Draft genome sequence of Lysinibacillus massiliensis CCUG 49529.</title>
        <authorList>
            <person name="Zhang F."/>
            <person name="Wang G."/>
            <person name="Zhang L."/>
        </authorList>
    </citation>
    <scope>NUCLEOTIDE SEQUENCE [LARGE SCALE GENOMIC DNA]</scope>
    <source>
        <strain evidence="10 11">CCUG 49529</strain>
    </source>
</reference>
<keyword evidence="5 8" id="KW-0645">Protease</keyword>
<feature type="binding site" evidence="8">
    <location>
        <position position="348"/>
    </location>
    <ligand>
        <name>Mn(2+)</name>
        <dbReference type="ChEBI" id="CHEBI:29035"/>
        <label>1</label>
    </ligand>
</feature>
<evidence type="ECO:0000256" key="3">
    <source>
        <dbReference type="ARBA" id="ARBA00009528"/>
    </source>
</evidence>
<dbReference type="Proteomes" id="UP000030595">
    <property type="component" value="Unassembled WGS sequence"/>
</dbReference>
<dbReference type="SUPFAM" id="SSF52949">
    <property type="entry name" value="Macro domain-like"/>
    <property type="match status" value="1"/>
</dbReference>
<evidence type="ECO:0000313" key="10">
    <source>
        <dbReference type="EMBL" id="KGR91669.1"/>
    </source>
</evidence>
<feature type="active site" evidence="8">
    <location>
        <position position="352"/>
    </location>
</feature>
<dbReference type="Gene3D" id="3.40.220.10">
    <property type="entry name" value="Leucine Aminopeptidase, subunit E, domain 1"/>
    <property type="match status" value="1"/>
</dbReference>
<comment type="cofactor">
    <cofactor evidence="8">
        <name>Mn(2+)</name>
        <dbReference type="ChEBI" id="CHEBI:29035"/>
    </cofactor>
    <text evidence="8">Binds 2 manganese ions per subunit.</text>
</comment>
<comment type="similarity">
    <text evidence="3 8">Belongs to the peptidase M17 family.</text>
</comment>
<comment type="catalytic activity">
    <reaction evidence="2 8">
        <text>Release of an N-terminal amino acid, preferentially leucine, but not glutamic or aspartic acids.</text>
        <dbReference type="EC" id="3.4.11.10"/>
    </reaction>
</comment>
<keyword evidence="8" id="KW-0479">Metal-binding</keyword>
<comment type="catalytic activity">
    <reaction evidence="1 8">
        <text>Release of an N-terminal amino acid, Xaa-|-Yaa-, in which Xaa is preferably Leu, but may be other amino acids including Pro although not Arg or Lys, and Yaa may be Pro. Amino acid amides and methyl esters are also readily hydrolyzed, but rates on arylamides are exceedingly low.</text>
        <dbReference type="EC" id="3.4.11.1"/>
    </reaction>
</comment>
<dbReference type="EC" id="3.4.11.10" evidence="8"/>
<evidence type="ECO:0000256" key="4">
    <source>
        <dbReference type="ARBA" id="ARBA00022438"/>
    </source>
</evidence>
<dbReference type="NCBIfam" id="NF002073">
    <property type="entry name" value="PRK00913.1-2"/>
    <property type="match status" value="1"/>
</dbReference>
<feature type="binding site" evidence="8">
    <location>
        <position position="289"/>
    </location>
    <ligand>
        <name>Mn(2+)</name>
        <dbReference type="ChEBI" id="CHEBI:29035"/>
        <label>2</label>
    </ligand>
</feature>
<accession>A0A0A3J3P2</accession>
<gene>
    <name evidence="8" type="primary">pepA</name>
    <name evidence="10" type="ORF">CD30_05005</name>
</gene>
<keyword evidence="11" id="KW-1185">Reference proteome</keyword>
<keyword evidence="6 8" id="KW-0378">Hydrolase</keyword>
<dbReference type="InterPro" id="IPR043472">
    <property type="entry name" value="Macro_dom-like"/>
</dbReference>
<dbReference type="EMBL" id="JPVQ01000005">
    <property type="protein sequence ID" value="KGR91669.1"/>
    <property type="molecule type" value="Genomic_DNA"/>
</dbReference>
<protein>
    <recommendedName>
        <fullName evidence="8">Probable cytosol aminopeptidase</fullName>
        <ecNumber evidence="8">3.4.11.1</ecNumber>
    </recommendedName>
    <alternativeName>
        <fullName evidence="8">Leucine aminopeptidase</fullName>
        <shortName evidence="8">LAP</shortName>
        <ecNumber evidence="8">3.4.11.10</ecNumber>
    </alternativeName>
    <alternativeName>
        <fullName evidence="8">Leucyl aminopeptidase</fullName>
    </alternativeName>
</protein>
<feature type="binding site" evidence="8">
    <location>
        <position position="271"/>
    </location>
    <ligand>
        <name>Mn(2+)</name>
        <dbReference type="ChEBI" id="CHEBI:29035"/>
        <label>1</label>
    </ligand>
</feature>
<feature type="binding site" evidence="8">
    <location>
        <position position="350"/>
    </location>
    <ligand>
        <name>Mn(2+)</name>
        <dbReference type="ChEBI" id="CHEBI:29035"/>
        <label>1</label>
    </ligand>
</feature>
<dbReference type="PANTHER" id="PTHR11963:SF23">
    <property type="entry name" value="CYTOSOL AMINOPEPTIDASE"/>
    <property type="match status" value="1"/>
</dbReference>
<name>A0A0A3J3P2_9BACL</name>
<dbReference type="AlphaFoldDB" id="A0A0A3J3P2"/>
<feature type="binding site" evidence="8">
    <location>
        <position position="266"/>
    </location>
    <ligand>
        <name>Mn(2+)</name>
        <dbReference type="ChEBI" id="CHEBI:29035"/>
        <label>2</label>
    </ligand>
</feature>
<dbReference type="Pfam" id="PF02789">
    <property type="entry name" value="Peptidase_M17_N"/>
    <property type="match status" value="1"/>
</dbReference>
<dbReference type="InterPro" id="IPR011356">
    <property type="entry name" value="Leucine_aapep/pepB"/>
</dbReference>
<evidence type="ECO:0000256" key="2">
    <source>
        <dbReference type="ARBA" id="ARBA00000967"/>
    </source>
</evidence>
<dbReference type="SUPFAM" id="SSF53187">
    <property type="entry name" value="Zn-dependent exopeptidases"/>
    <property type="match status" value="1"/>
</dbReference>
<dbReference type="GO" id="GO:0006508">
    <property type="term" value="P:proteolysis"/>
    <property type="evidence" value="ECO:0007669"/>
    <property type="project" value="UniProtKB-KW"/>
</dbReference>
<keyword evidence="8" id="KW-0464">Manganese</keyword>
<dbReference type="GO" id="GO:0030145">
    <property type="term" value="F:manganese ion binding"/>
    <property type="evidence" value="ECO:0007669"/>
    <property type="project" value="UniProtKB-UniRule"/>
</dbReference>
<dbReference type="GO" id="GO:0070006">
    <property type="term" value="F:metalloaminopeptidase activity"/>
    <property type="evidence" value="ECO:0007669"/>
    <property type="project" value="InterPro"/>
</dbReference>
<comment type="caution">
    <text evidence="10">The sequence shown here is derived from an EMBL/GenBank/DDBJ whole genome shotgun (WGS) entry which is preliminary data.</text>
</comment>
<dbReference type="PANTHER" id="PTHR11963">
    <property type="entry name" value="LEUCINE AMINOPEPTIDASE-RELATED"/>
    <property type="match status" value="1"/>
</dbReference>
<evidence type="ECO:0000256" key="7">
    <source>
        <dbReference type="ARBA" id="ARBA00049972"/>
    </source>
</evidence>
<organism evidence="10 11">
    <name type="scientific">Ureibacillus massiliensis 4400831 = CIP 108448 = CCUG 49529</name>
    <dbReference type="NCBI Taxonomy" id="1211035"/>
    <lineage>
        <taxon>Bacteria</taxon>
        <taxon>Bacillati</taxon>
        <taxon>Bacillota</taxon>
        <taxon>Bacilli</taxon>
        <taxon>Bacillales</taxon>
        <taxon>Caryophanaceae</taxon>
        <taxon>Ureibacillus</taxon>
    </lineage>
</organism>
<evidence type="ECO:0000259" key="9">
    <source>
        <dbReference type="PROSITE" id="PS00631"/>
    </source>
</evidence>
<comment type="subcellular location">
    <subcellularLocation>
        <location evidence="8">Cytoplasm</location>
    </subcellularLocation>
</comment>
<sequence length="507" mass="55360">MKIIHESKNFEQINAELLIVGVRKNSNQIKNWESFVSFFGDSIEEWLKSGDIQTNQKKLTKIPLISKNQHVKRVLFVGIGDQKNLTDQVLREVFGTVGKELDKLKAKNFAIWLESFTAAPIDEKDIAFLAAEGITLGYYSIPHYKTTINEPDSYLESVEFVTEADIEEVASSFKVGKVYGDSVNEARSLINMPPNLLTAPDLADYAMKLAKDYDFELEILTKADLEELGMGGILAVNQGSSIEPRMITLKYQAKDTWEDVIGLVGKGVTYDTGGYSIKSKTGMVGMKGDMGGAAAVLGAMRIVGELRPEQNVVAVIGATDNMISSKAMKPDDVITTYSGKTVEILNSDAEGRLVLADAVTYAKQHGANYLIDVATLTGGVITALGYDKTGALSNNEALFDAFIETSIETGEFVWGMPLTENDKKRIRKSDVADLNNSPGSDGHMIFAGGFVGEFVENTPWIHLDIAGTSESKTGHDLGPKGGTGVMVRTLATFIERFADLKEERQSF</sequence>
<dbReference type="InterPro" id="IPR000819">
    <property type="entry name" value="Peptidase_M17_C"/>
</dbReference>
<proteinExistence type="inferred from homology"/>
<feature type="domain" description="Cytosol aminopeptidase" evidence="9">
    <location>
        <begin position="346"/>
        <end position="353"/>
    </location>
</feature>
<feature type="binding site" evidence="8">
    <location>
        <position position="271"/>
    </location>
    <ligand>
        <name>Mn(2+)</name>
        <dbReference type="ChEBI" id="CHEBI:29035"/>
        <label>2</label>
    </ligand>
</feature>
<dbReference type="OrthoDB" id="9809354at2"/>
<feature type="active site" evidence="8">
    <location>
        <position position="278"/>
    </location>
</feature>